<evidence type="ECO:0000313" key="1">
    <source>
        <dbReference type="EMBL" id="CAD8153921.1"/>
    </source>
</evidence>
<reference evidence="1" key="1">
    <citation type="submission" date="2021-01" db="EMBL/GenBank/DDBJ databases">
        <authorList>
            <consortium name="Genoscope - CEA"/>
            <person name="William W."/>
        </authorList>
    </citation>
    <scope>NUCLEOTIDE SEQUENCE</scope>
</reference>
<dbReference type="AlphaFoldDB" id="A0A8S1TIE2"/>
<proteinExistence type="predicted"/>
<comment type="caution">
    <text evidence="1">The sequence shown here is derived from an EMBL/GenBank/DDBJ whole genome shotgun (WGS) entry which is preliminary data.</text>
</comment>
<evidence type="ECO:0000313" key="2">
    <source>
        <dbReference type="Proteomes" id="UP000683925"/>
    </source>
</evidence>
<name>A0A8S1TIE2_PAROT</name>
<protein>
    <submittedName>
        <fullName evidence="1">Uncharacterized protein</fullName>
    </submittedName>
</protein>
<sequence>MCIPMQTLCYQNKHELLNNLSNYLVLQLLLQIRVTLKPSLQRKGPTKFLLVQQEIVLIFQEQTKLQLIGSGTNTQGDVELKVVASKQVVQDQYFHQISTPYQYLELDNNGIQQHNFLYHLGIQQMLHQQGNCHRLKGNLRQQKDLQSKPSNYSQHCQNCILSMTNDIYLHKSKMLLSHNFCYQNLFRKFQIQFLCYHYARMSDKMFISQNYSNLPQIYILIEIIPNSC</sequence>
<dbReference type="Proteomes" id="UP000683925">
    <property type="component" value="Unassembled WGS sequence"/>
</dbReference>
<organism evidence="1 2">
    <name type="scientific">Paramecium octaurelia</name>
    <dbReference type="NCBI Taxonomy" id="43137"/>
    <lineage>
        <taxon>Eukaryota</taxon>
        <taxon>Sar</taxon>
        <taxon>Alveolata</taxon>
        <taxon>Ciliophora</taxon>
        <taxon>Intramacronucleata</taxon>
        <taxon>Oligohymenophorea</taxon>
        <taxon>Peniculida</taxon>
        <taxon>Parameciidae</taxon>
        <taxon>Paramecium</taxon>
    </lineage>
</organism>
<gene>
    <name evidence="1" type="ORF">POCTA_138.1.T0280270</name>
</gene>
<keyword evidence="2" id="KW-1185">Reference proteome</keyword>
<accession>A0A8S1TIE2</accession>
<dbReference type="EMBL" id="CAJJDP010000028">
    <property type="protein sequence ID" value="CAD8153921.1"/>
    <property type="molecule type" value="Genomic_DNA"/>
</dbReference>